<dbReference type="RefSeq" id="WP_327608423.1">
    <property type="nucleotide sequence ID" value="NZ_JARZFX010000008.1"/>
</dbReference>
<evidence type="ECO:0000313" key="2">
    <source>
        <dbReference type="Proteomes" id="UP001335737"/>
    </source>
</evidence>
<name>A0ABU6KI68_9BACI</name>
<dbReference type="EMBL" id="JARZFX010000008">
    <property type="protein sequence ID" value="MEC5424868.1"/>
    <property type="molecule type" value="Genomic_DNA"/>
</dbReference>
<evidence type="ECO:0000313" key="1">
    <source>
        <dbReference type="EMBL" id="MEC5424868.1"/>
    </source>
</evidence>
<accession>A0ABU6KI68</accession>
<dbReference type="Proteomes" id="UP001335737">
    <property type="component" value="Unassembled WGS sequence"/>
</dbReference>
<gene>
    <name evidence="1" type="ORF">QGM71_15385</name>
</gene>
<comment type="caution">
    <text evidence="1">The sequence shown here is derived from an EMBL/GenBank/DDBJ whole genome shotgun (WGS) entry which is preliminary data.</text>
</comment>
<protein>
    <submittedName>
        <fullName evidence="1">Uncharacterized protein</fullName>
    </submittedName>
</protein>
<keyword evidence="2" id="KW-1185">Reference proteome</keyword>
<proteinExistence type="predicted"/>
<sequence length="93" mass="11330">MESEVFCRSELKHYIIIRKRKSAMKEKFRYFVLYINSDLWEMGQFQGTAELYFFLCRFFGLKKPFMAVLVGLYLQRWLKEEDYFLSIKGICIV</sequence>
<organism evidence="1 2">
    <name type="scientific">Virgibacillus tibetensis</name>
    <dbReference type="NCBI Taxonomy" id="3042313"/>
    <lineage>
        <taxon>Bacteria</taxon>
        <taxon>Bacillati</taxon>
        <taxon>Bacillota</taxon>
        <taxon>Bacilli</taxon>
        <taxon>Bacillales</taxon>
        <taxon>Bacillaceae</taxon>
        <taxon>Virgibacillus</taxon>
    </lineage>
</organism>
<reference evidence="1 2" key="1">
    <citation type="journal article" date="2024" name="Int. J. Syst. Evol. Microbiol.">
        <title>Virgibacillus tibetensis sp. nov., isolated from salt lake on the Tibetan Plateau of China.</title>
        <authorList>
            <person name="Phurbu D."/>
            <person name="Liu Z.-X."/>
            <person name="Wang R."/>
            <person name="Zheng Y.-Y."/>
            <person name="Liu H.-C."/>
            <person name="Zhou Y.-G."/>
            <person name="Yu Y.-J."/>
            <person name="Li A.-H."/>
        </authorList>
    </citation>
    <scope>NUCLEOTIDE SEQUENCE [LARGE SCALE GENOMIC DNA]</scope>
    <source>
        <strain evidence="1 2">C22-A2</strain>
    </source>
</reference>